<dbReference type="Pfam" id="PF17921">
    <property type="entry name" value="Integrase_H2C2"/>
    <property type="match status" value="1"/>
</dbReference>
<feature type="domain" description="Integrase catalytic" evidence="8">
    <location>
        <begin position="1697"/>
        <end position="1857"/>
    </location>
</feature>
<dbReference type="Gene3D" id="3.10.10.10">
    <property type="entry name" value="HIV Type 1 Reverse Transcriptase, subunit A, domain 1"/>
    <property type="match status" value="1"/>
</dbReference>
<dbReference type="Pfam" id="PF17919">
    <property type="entry name" value="RT_RNaseH_2"/>
    <property type="match status" value="1"/>
</dbReference>
<dbReference type="Gene3D" id="3.30.70.270">
    <property type="match status" value="2"/>
</dbReference>
<dbReference type="GO" id="GO:0005634">
    <property type="term" value="C:nucleus"/>
    <property type="evidence" value="ECO:0007669"/>
    <property type="project" value="UniProtKB-ARBA"/>
</dbReference>
<dbReference type="GO" id="GO:0003723">
    <property type="term" value="F:RNA binding"/>
    <property type="evidence" value="ECO:0007669"/>
    <property type="project" value="UniProtKB-KW"/>
</dbReference>
<dbReference type="GO" id="GO:0004519">
    <property type="term" value="F:endonuclease activity"/>
    <property type="evidence" value="ECO:0007669"/>
    <property type="project" value="UniProtKB-KW"/>
</dbReference>
<dbReference type="InterPro" id="IPR050951">
    <property type="entry name" value="Retrovirus_Pol_polyprotein"/>
</dbReference>
<dbReference type="OrthoDB" id="2748014at2759"/>
<dbReference type="PANTHER" id="PTHR37984">
    <property type="entry name" value="PROTEIN CBG26694"/>
    <property type="match status" value="1"/>
</dbReference>
<feature type="region of interest" description="Disordered" evidence="7">
    <location>
        <begin position="1485"/>
        <end position="1507"/>
    </location>
</feature>
<dbReference type="EMBL" id="AYKW01000012">
    <property type="protein sequence ID" value="PIL31656.1"/>
    <property type="molecule type" value="Genomic_DNA"/>
</dbReference>
<dbReference type="CDD" id="cd00303">
    <property type="entry name" value="retropepsin_like"/>
    <property type="match status" value="1"/>
</dbReference>
<dbReference type="PANTHER" id="PTHR37984:SF5">
    <property type="entry name" value="PROTEIN NYNRIN-LIKE"/>
    <property type="match status" value="1"/>
</dbReference>
<proteinExistence type="predicted"/>
<gene>
    <name evidence="9" type="ORF">GSI_06358</name>
</gene>
<evidence type="ECO:0000256" key="2">
    <source>
        <dbReference type="ARBA" id="ARBA00022695"/>
    </source>
</evidence>
<dbReference type="InterPro" id="IPR001584">
    <property type="entry name" value="Integrase_cat-core"/>
</dbReference>
<dbReference type="InterPro" id="IPR036397">
    <property type="entry name" value="RNaseH_sf"/>
</dbReference>
<evidence type="ECO:0000256" key="6">
    <source>
        <dbReference type="ARBA" id="ARBA00023268"/>
    </source>
</evidence>
<feature type="region of interest" description="Disordered" evidence="7">
    <location>
        <begin position="1"/>
        <end position="20"/>
    </location>
</feature>
<evidence type="ECO:0000256" key="3">
    <source>
        <dbReference type="ARBA" id="ARBA00022722"/>
    </source>
</evidence>
<evidence type="ECO:0000313" key="9">
    <source>
        <dbReference type="EMBL" id="PIL31656.1"/>
    </source>
</evidence>
<feature type="compositionally biased region" description="Pro residues" evidence="7">
    <location>
        <begin position="470"/>
        <end position="484"/>
    </location>
</feature>
<dbReference type="SUPFAM" id="SSF56672">
    <property type="entry name" value="DNA/RNA polymerases"/>
    <property type="match status" value="1"/>
</dbReference>
<dbReference type="InterPro" id="IPR041577">
    <property type="entry name" value="RT_RNaseH_2"/>
</dbReference>
<dbReference type="Gene3D" id="3.30.420.10">
    <property type="entry name" value="Ribonuclease H-like superfamily/Ribonuclease H"/>
    <property type="match status" value="1"/>
</dbReference>
<evidence type="ECO:0000259" key="8">
    <source>
        <dbReference type="PROSITE" id="PS50994"/>
    </source>
</evidence>
<dbReference type="GO" id="GO:0015074">
    <property type="term" value="P:DNA integration"/>
    <property type="evidence" value="ECO:0007669"/>
    <property type="project" value="InterPro"/>
</dbReference>
<dbReference type="STRING" id="1077348.A0A2G8SD11"/>
<dbReference type="InterPro" id="IPR021109">
    <property type="entry name" value="Peptidase_aspartic_dom_sf"/>
</dbReference>
<evidence type="ECO:0000256" key="1">
    <source>
        <dbReference type="ARBA" id="ARBA00022679"/>
    </source>
</evidence>
<feature type="compositionally biased region" description="Low complexity" evidence="7">
    <location>
        <begin position="908"/>
        <end position="917"/>
    </location>
</feature>
<dbReference type="GO" id="GO:0016779">
    <property type="term" value="F:nucleotidyltransferase activity"/>
    <property type="evidence" value="ECO:0007669"/>
    <property type="project" value="UniProtKB-KW"/>
</dbReference>
<feature type="region of interest" description="Disordered" evidence="7">
    <location>
        <begin position="422"/>
        <end position="489"/>
    </location>
</feature>
<dbReference type="InterPro" id="IPR012337">
    <property type="entry name" value="RNaseH-like_sf"/>
</dbReference>
<dbReference type="InterPro" id="IPR043502">
    <property type="entry name" value="DNA/RNA_pol_sf"/>
</dbReference>
<name>A0A2G8SD11_9APHY</name>
<feature type="region of interest" description="Disordered" evidence="7">
    <location>
        <begin position="885"/>
        <end position="922"/>
    </location>
</feature>
<evidence type="ECO:0000256" key="4">
    <source>
        <dbReference type="ARBA" id="ARBA00022759"/>
    </source>
</evidence>
<keyword evidence="4" id="KW-0255">Endonuclease</keyword>
<accession>A0A2G8SD11</accession>
<sequence>MTQAAKQTMPVRGEKTCPKFDEADPTSLHRYFDDLEVLFVRHSMPDADQDDWKVRKELAVRYPPAAVEYGWKSLPEFTEVTKNYTDFQDAVYALYPGVTKDREFTTTDVHRAIDEQLRVKYINDVNDYSRYYVKLRPMLANLLKKSRITNLEANQFLADALDPSLKPLITTRLLHAYSNRTADTPYTVEQFHQSTVYVFLHRNNDAEAIFRSPGSSSRTVGTPVAPPLAVAPVPVPATAPAPPIPQALPPIKQEDVKSLALLLQQQIAENWHNQGPPRDHPPHMRGGFGGYGGGPNYGRRPMRCYYCGKENCDTKTCPEVMDDIRAHKIRRERNQIVLYDGSPLHVGFNGQTMREQVNTYCDRNAHTAPRPVDHMLLEIVPNAPECESQSLDYESAVQFHLAEAERLRNERSRNLKFDGVVIPQRMNRGPPRRVVPTSARAVDQARGTSPSAPAAPPPAQPVAPLDASPVVPPPAPSAPQPAAPVHPYANVRPVNDAPLATRPIAPFHAVAPGHIDPATVIRAPVAVATADDRVYNRAVESMPFVTLTLDELIGVAPGVRRRLHEATSGRKVVKPPEQPPDRDRPDPKPAAAQRQVPGILNVSPPQQGVIGPAVRQAFVETVPDEDDPVSMNAMEEAQIAAATAESLEHTGSSAAESTVPAVDVFLADVASGGALPIAGEDSHPIRILWCIINEADVAECILDGGSQIASISEECCSRLKLPIDPLVTMNVRSANGSLDGAIGLARDVPVRLTPKIVVFLQLFVIRNAAYDVLLGRLFEVLLKAHTENFSPDLQFLTSAHDGSNRGFSDLEDLLEDGDATAFVFEYDAREDKASAVAYSKLPDLDSSSVTLAYLLSCDGFGLDTSTQEKLTQSHSVDVFLSSLESPAPEFSSPDRSSLSKTSKPTKQSLPSSPSRSSIAVPEPDRPALVDSFLATKKKYKPVALKTRPLLADLPEKFRIERKIIGDPLADMPPLNPNPPSEFAPGSRYTAERRAELRARHAHFLWPAELDLMDDMIKNQESAFAWTDAERGSFRRDFFPPVEIPTVPHKPWVLRNIPIPPGLYDEICDQIRKKIASGVYEPSNSCYCSRWFAVAKKDGRVRLVHSLEPLNAVTIQHSGIPPIPEYIVEQFAARPCVGSFDLFVGYDEREIAESSRDLTTFQTPFGAHRLTTLPMGWTNSVPIFHDDVTYILRDEIPAKAAVYVDDVMTKGPDSDYRLPDGSYETIPENPGIRRFVWEHLLVANRIIRRIAHAGGTFSGPKAWPCIDERVLVGSRCTPIGRLPERERVDAIRNWRPCTTLSEVRAFLGTVGVARIFIRDFAKRANALTMLTRKDVPFEFGPAQLAAFDDLKTALLDCPALRPLRYDSDAPIILGVDTSFIAVGYLLCQQDEEDPKIRYYNRFGSITLNARESRFSQPKLELYGLFRALSALKLRLLGIRNLIVETDAGYIKGMLANPDLQPSASMNRWIMGILTFHFELVHVPGKKHAPDGLSRRPPQPGDKPEPPPDEFEDWLENLYSFVHIINPTPRLPSASIPSSPDTVDMFALGLVPQARPPDIEPPPYSNFPRTAHARRSDAQLSGVRDFLDDPKRPAGLDERQWIAFYKYATLFMLDSAGKLWRRKEGGAHRLVIPEERRPSILVEMHDRTGHRGLFATRAFVCDRFWWPQMGSDIDWYVRTCHMCQIRQVVRIHIPPIVPEPTAPMVRIHADSMHMPGRYKYFAHARCATTSWVEGRALLSETARTLGEWLFQDIICRWNALSEIVTDNGAPWVAACTYLADKYHLHHIRVSGYNSQANGIVERPHFNVRDALFKATEGDGAHWHSSVHTVLWADRTSEATYLVGPPEGILTTEELIALRATALQKRADDVDRLRSAVYAQRLQEAEDFESRNRATTRDFDAQLGSLVLIRNTAIEKSLNRKMRARYLGPYLIVSRNRGGAYILSELDGAVFDRPIAAFRVLPYLARREPIAFQPNVLDTDSRRIRELEASTDKGDGIADAELADANR</sequence>
<dbReference type="CDD" id="cd01647">
    <property type="entry name" value="RT_LTR"/>
    <property type="match status" value="1"/>
</dbReference>
<dbReference type="InterPro" id="IPR041588">
    <property type="entry name" value="Integrase_H2C2"/>
</dbReference>
<comment type="caution">
    <text evidence="9">The sequence shown here is derived from an EMBL/GenBank/DDBJ whole genome shotgun (WGS) entry which is preliminary data.</text>
</comment>
<keyword evidence="5" id="KW-0694">RNA-binding</keyword>
<evidence type="ECO:0000313" key="10">
    <source>
        <dbReference type="Proteomes" id="UP000230002"/>
    </source>
</evidence>
<feature type="compositionally biased region" description="Polar residues" evidence="7">
    <location>
        <begin position="893"/>
        <end position="907"/>
    </location>
</feature>
<reference evidence="9 10" key="1">
    <citation type="journal article" date="2015" name="Sci. Rep.">
        <title>Chromosome-level genome map provides insights into diverse defense mechanisms in the medicinal fungus Ganoderma sinense.</title>
        <authorList>
            <person name="Zhu Y."/>
            <person name="Xu J."/>
            <person name="Sun C."/>
            <person name="Zhou S."/>
            <person name="Xu H."/>
            <person name="Nelson D.R."/>
            <person name="Qian J."/>
            <person name="Song J."/>
            <person name="Luo H."/>
            <person name="Xiang L."/>
            <person name="Li Y."/>
            <person name="Xu Z."/>
            <person name="Ji A."/>
            <person name="Wang L."/>
            <person name="Lu S."/>
            <person name="Hayward A."/>
            <person name="Sun W."/>
            <person name="Li X."/>
            <person name="Schwartz D.C."/>
            <person name="Wang Y."/>
            <person name="Chen S."/>
        </authorList>
    </citation>
    <scope>NUCLEOTIDE SEQUENCE [LARGE SCALE GENOMIC DNA]</scope>
    <source>
        <strain evidence="9 10">ZZ0214-1</strain>
    </source>
</reference>
<dbReference type="InterPro" id="IPR043128">
    <property type="entry name" value="Rev_trsase/Diguanyl_cyclase"/>
</dbReference>
<keyword evidence="4" id="KW-0378">Hydrolase</keyword>
<keyword evidence="6" id="KW-0511">Multifunctional enzyme</keyword>
<dbReference type="PROSITE" id="PS50994">
    <property type="entry name" value="INTEGRASE"/>
    <property type="match status" value="1"/>
</dbReference>
<keyword evidence="3" id="KW-0540">Nuclease</keyword>
<dbReference type="SUPFAM" id="SSF53098">
    <property type="entry name" value="Ribonuclease H-like"/>
    <property type="match status" value="1"/>
</dbReference>
<organism evidence="9 10">
    <name type="scientific">Ganoderma sinense ZZ0214-1</name>
    <dbReference type="NCBI Taxonomy" id="1077348"/>
    <lineage>
        <taxon>Eukaryota</taxon>
        <taxon>Fungi</taxon>
        <taxon>Dikarya</taxon>
        <taxon>Basidiomycota</taxon>
        <taxon>Agaricomycotina</taxon>
        <taxon>Agaricomycetes</taxon>
        <taxon>Polyporales</taxon>
        <taxon>Polyporaceae</taxon>
        <taxon>Ganoderma</taxon>
    </lineage>
</organism>
<keyword evidence="10" id="KW-1185">Reference proteome</keyword>
<dbReference type="FunFam" id="1.10.340.70:FF:000001">
    <property type="entry name" value="Retrovirus-related Pol polyprotein from transposon gypsy-like Protein"/>
    <property type="match status" value="1"/>
</dbReference>
<evidence type="ECO:0000256" key="7">
    <source>
        <dbReference type="SAM" id="MobiDB-lite"/>
    </source>
</evidence>
<dbReference type="Proteomes" id="UP000230002">
    <property type="component" value="Unassembled WGS sequence"/>
</dbReference>
<protein>
    <recommendedName>
        <fullName evidence="8">Integrase catalytic domain-containing protein</fullName>
    </recommendedName>
</protein>
<keyword evidence="1" id="KW-0808">Transferase</keyword>
<dbReference type="Gene3D" id="2.40.70.10">
    <property type="entry name" value="Acid Proteases"/>
    <property type="match status" value="1"/>
</dbReference>
<evidence type="ECO:0000256" key="5">
    <source>
        <dbReference type="ARBA" id="ARBA00022884"/>
    </source>
</evidence>
<keyword evidence="2" id="KW-0548">Nucleotidyltransferase</keyword>
<dbReference type="Gene3D" id="1.10.340.70">
    <property type="match status" value="1"/>
</dbReference>
<feature type="region of interest" description="Disordered" evidence="7">
    <location>
        <begin position="564"/>
        <end position="605"/>
    </location>
</feature>